<sequence length="181" mass="20504">MINSIRSSCEASGLCKLNDQVLVNIRGLEALGVKQSSFSSMLSDILLRALPHDIVLQYHRTRAAETPSQQTDAPQEVTTDLHRLLKFLSTKLDNLEKSHFKSQTGRDTRPQYETDKNFLLRESKPMSCVLRSNSPRFGDECAFCKSGGHTMESCPAEIPLEKNKQILSKEMRCFRYTLKGH</sequence>
<dbReference type="OrthoDB" id="6505652at2759"/>
<dbReference type="VEuPathDB" id="VectorBase:HLOH_064393"/>
<protein>
    <submittedName>
        <fullName evidence="1">Uncharacterized protein</fullName>
    </submittedName>
</protein>
<comment type="caution">
    <text evidence="1">The sequence shown here is derived from an EMBL/GenBank/DDBJ whole genome shotgun (WGS) entry which is preliminary data.</text>
</comment>
<evidence type="ECO:0000313" key="2">
    <source>
        <dbReference type="Proteomes" id="UP000821853"/>
    </source>
</evidence>
<dbReference type="EMBL" id="JABSTR010000004">
    <property type="protein sequence ID" value="KAH9367126.1"/>
    <property type="molecule type" value="Genomic_DNA"/>
</dbReference>
<dbReference type="Proteomes" id="UP000821853">
    <property type="component" value="Chromosome 2"/>
</dbReference>
<gene>
    <name evidence="1" type="ORF">HPB48_021459</name>
</gene>
<proteinExistence type="predicted"/>
<dbReference type="AlphaFoldDB" id="A0A9J6FLQ7"/>
<accession>A0A9J6FLQ7</accession>
<keyword evidence="2" id="KW-1185">Reference proteome</keyword>
<evidence type="ECO:0000313" key="1">
    <source>
        <dbReference type="EMBL" id="KAH9367126.1"/>
    </source>
</evidence>
<name>A0A9J6FLQ7_HAELO</name>
<organism evidence="1 2">
    <name type="scientific">Haemaphysalis longicornis</name>
    <name type="common">Bush tick</name>
    <dbReference type="NCBI Taxonomy" id="44386"/>
    <lineage>
        <taxon>Eukaryota</taxon>
        <taxon>Metazoa</taxon>
        <taxon>Ecdysozoa</taxon>
        <taxon>Arthropoda</taxon>
        <taxon>Chelicerata</taxon>
        <taxon>Arachnida</taxon>
        <taxon>Acari</taxon>
        <taxon>Parasitiformes</taxon>
        <taxon>Ixodida</taxon>
        <taxon>Ixodoidea</taxon>
        <taxon>Ixodidae</taxon>
        <taxon>Haemaphysalinae</taxon>
        <taxon>Haemaphysalis</taxon>
    </lineage>
</organism>
<reference evidence="1 2" key="1">
    <citation type="journal article" date="2020" name="Cell">
        <title>Large-Scale Comparative Analyses of Tick Genomes Elucidate Their Genetic Diversity and Vector Capacities.</title>
        <authorList>
            <consortium name="Tick Genome and Microbiome Consortium (TIGMIC)"/>
            <person name="Jia N."/>
            <person name="Wang J."/>
            <person name="Shi W."/>
            <person name="Du L."/>
            <person name="Sun Y."/>
            <person name="Zhan W."/>
            <person name="Jiang J.F."/>
            <person name="Wang Q."/>
            <person name="Zhang B."/>
            <person name="Ji P."/>
            <person name="Bell-Sakyi L."/>
            <person name="Cui X.M."/>
            <person name="Yuan T.T."/>
            <person name="Jiang B.G."/>
            <person name="Yang W.F."/>
            <person name="Lam T.T."/>
            <person name="Chang Q.C."/>
            <person name="Ding S.J."/>
            <person name="Wang X.J."/>
            <person name="Zhu J.G."/>
            <person name="Ruan X.D."/>
            <person name="Zhao L."/>
            <person name="Wei J.T."/>
            <person name="Ye R.Z."/>
            <person name="Que T.C."/>
            <person name="Du C.H."/>
            <person name="Zhou Y.H."/>
            <person name="Cheng J.X."/>
            <person name="Dai P.F."/>
            <person name="Guo W.B."/>
            <person name="Han X.H."/>
            <person name="Huang E.J."/>
            <person name="Li L.F."/>
            <person name="Wei W."/>
            <person name="Gao Y.C."/>
            <person name="Liu J.Z."/>
            <person name="Shao H.Z."/>
            <person name="Wang X."/>
            <person name="Wang C.C."/>
            <person name="Yang T.C."/>
            <person name="Huo Q.B."/>
            <person name="Li W."/>
            <person name="Chen H.Y."/>
            <person name="Chen S.E."/>
            <person name="Zhou L.G."/>
            <person name="Ni X.B."/>
            <person name="Tian J.H."/>
            <person name="Sheng Y."/>
            <person name="Liu T."/>
            <person name="Pan Y.S."/>
            <person name="Xia L.Y."/>
            <person name="Li J."/>
            <person name="Zhao F."/>
            <person name="Cao W.C."/>
        </authorList>
    </citation>
    <scope>NUCLEOTIDE SEQUENCE [LARGE SCALE GENOMIC DNA]</scope>
    <source>
        <strain evidence="1">HaeL-2018</strain>
    </source>
</reference>